<dbReference type="EMBL" id="JACJSK010000024">
    <property type="protein sequence ID" value="MBD2545551.1"/>
    <property type="molecule type" value="Genomic_DNA"/>
</dbReference>
<dbReference type="InterPro" id="IPR038717">
    <property type="entry name" value="Tc1-like_DDE_dom"/>
</dbReference>
<evidence type="ECO:0000313" key="2">
    <source>
        <dbReference type="EMBL" id="MBD2545551.1"/>
    </source>
</evidence>
<feature type="domain" description="Tc1-like transposase DDE" evidence="1">
    <location>
        <begin position="14"/>
        <end position="67"/>
    </location>
</feature>
<comment type="caution">
    <text evidence="2">The sequence shown here is derived from an EMBL/GenBank/DDBJ whole genome shotgun (WGS) entry which is preliminary data.</text>
</comment>
<accession>A0ABR8EIV4</accession>
<evidence type="ECO:0000313" key="3">
    <source>
        <dbReference type="Proteomes" id="UP000641954"/>
    </source>
</evidence>
<proteinExistence type="predicted"/>
<keyword evidence="3" id="KW-1185">Reference proteome</keyword>
<protein>
    <submittedName>
        <fullName evidence="2">Transposase</fullName>
    </submittedName>
</protein>
<dbReference type="InterPro" id="IPR036397">
    <property type="entry name" value="RNaseH_sf"/>
</dbReference>
<dbReference type="Pfam" id="PF13358">
    <property type="entry name" value="DDE_3"/>
    <property type="match status" value="1"/>
</dbReference>
<reference evidence="2 3" key="1">
    <citation type="journal article" date="2020" name="ISME J.">
        <title>Comparative genomics reveals insights into cyanobacterial evolution and habitat adaptation.</title>
        <authorList>
            <person name="Chen M.Y."/>
            <person name="Teng W.K."/>
            <person name="Zhao L."/>
            <person name="Hu C.X."/>
            <person name="Zhou Y.K."/>
            <person name="Han B.P."/>
            <person name="Song L.R."/>
            <person name="Shu W.S."/>
        </authorList>
    </citation>
    <scope>NUCLEOTIDE SEQUENCE [LARGE SCALE GENOMIC DNA]</scope>
    <source>
        <strain evidence="2 3">FACHB-1370</strain>
    </source>
</reference>
<dbReference type="Gene3D" id="3.30.420.10">
    <property type="entry name" value="Ribonuclease H-like superfamily/Ribonuclease H"/>
    <property type="match status" value="1"/>
</dbReference>
<organism evidence="2 3">
    <name type="scientific">Planktothricoides raciborskii FACHB-1370</name>
    <dbReference type="NCBI Taxonomy" id="2949576"/>
    <lineage>
        <taxon>Bacteria</taxon>
        <taxon>Bacillati</taxon>
        <taxon>Cyanobacteriota</taxon>
        <taxon>Cyanophyceae</taxon>
        <taxon>Oscillatoriophycideae</taxon>
        <taxon>Oscillatoriales</taxon>
        <taxon>Oscillatoriaceae</taxon>
        <taxon>Planktothricoides</taxon>
    </lineage>
</organism>
<evidence type="ECO:0000259" key="1">
    <source>
        <dbReference type="Pfam" id="PF13358"/>
    </source>
</evidence>
<dbReference type="PANTHER" id="PTHR46564">
    <property type="entry name" value="TRANSPOSASE"/>
    <property type="match status" value="1"/>
</dbReference>
<gene>
    <name evidence="2" type="ORF">H6G72_17270</name>
</gene>
<dbReference type="PANTHER" id="PTHR46564:SF1">
    <property type="entry name" value="TRANSPOSASE"/>
    <property type="match status" value="1"/>
</dbReference>
<sequence length="94" mass="10977">MKISKFLILQLWRVSVVVMDNLSAHKMTLIEPMISRVCARVIYLSPYSPHFNPIEMWWLQLKSFLRSFTPKNPAMIDRLISIALNLINPQHLNG</sequence>
<name>A0ABR8EIV4_9CYAN</name>
<dbReference type="Proteomes" id="UP000641954">
    <property type="component" value="Unassembled WGS sequence"/>
</dbReference>